<dbReference type="RefSeq" id="WP_378155323.1">
    <property type="nucleotide sequence ID" value="NZ_JBHSEC010000019.1"/>
</dbReference>
<evidence type="ECO:0000313" key="2">
    <source>
        <dbReference type="EMBL" id="MFC4410928.1"/>
    </source>
</evidence>
<evidence type="ECO:0000313" key="3">
    <source>
        <dbReference type="Proteomes" id="UP001595817"/>
    </source>
</evidence>
<keyword evidence="3" id="KW-1185">Reference proteome</keyword>
<name>A0ABV8X6K1_9LACT</name>
<protein>
    <submittedName>
        <fullName evidence="2">YpoC family protein</fullName>
    </submittedName>
</protein>
<evidence type="ECO:0000259" key="1">
    <source>
        <dbReference type="Pfam" id="PF21747"/>
    </source>
</evidence>
<gene>
    <name evidence="2" type="ORF">ACFOZY_10915</name>
</gene>
<accession>A0ABV8X6K1</accession>
<dbReference type="Pfam" id="PF21747">
    <property type="entry name" value="YpoC"/>
    <property type="match status" value="1"/>
</dbReference>
<organism evidence="2 3">
    <name type="scientific">Chungangia koreensis</name>
    <dbReference type="NCBI Taxonomy" id="752657"/>
    <lineage>
        <taxon>Bacteria</taxon>
        <taxon>Bacillati</taxon>
        <taxon>Bacillota</taxon>
        <taxon>Bacilli</taxon>
        <taxon>Lactobacillales</taxon>
        <taxon>Chungangia</taxon>
    </lineage>
</organism>
<feature type="domain" description="YpoC-like" evidence="1">
    <location>
        <begin position="13"/>
        <end position="116"/>
    </location>
</feature>
<dbReference type="Proteomes" id="UP001595817">
    <property type="component" value="Unassembled WGS sequence"/>
</dbReference>
<dbReference type="InterPro" id="IPR048427">
    <property type="entry name" value="YpoC"/>
</dbReference>
<dbReference type="EMBL" id="JBHSEC010000019">
    <property type="protein sequence ID" value="MFC4410928.1"/>
    <property type="molecule type" value="Genomic_DNA"/>
</dbReference>
<reference evidence="3" key="1">
    <citation type="journal article" date="2019" name="Int. J. Syst. Evol. Microbiol.">
        <title>The Global Catalogue of Microorganisms (GCM) 10K type strain sequencing project: providing services to taxonomists for standard genome sequencing and annotation.</title>
        <authorList>
            <consortium name="The Broad Institute Genomics Platform"/>
            <consortium name="The Broad Institute Genome Sequencing Center for Infectious Disease"/>
            <person name="Wu L."/>
            <person name="Ma J."/>
        </authorList>
    </citation>
    <scope>NUCLEOTIDE SEQUENCE [LARGE SCALE GENOMIC DNA]</scope>
    <source>
        <strain evidence="3">CCUG 59778</strain>
    </source>
</reference>
<proteinExistence type="predicted"/>
<comment type="caution">
    <text evidence="2">The sequence shown here is derived from an EMBL/GenBank/DDBJ whole genome shotgun (WGS) entry which is preliminary data.</text>
</comment>
<sequence length="116" mass="13698">MIIVEKENICPKNIQVYLNRWERMKTDLLALHAMREDTVGEDLLEGFGLYIEFLQHCHGLQHLPEEQIEQLEALPLNGKERLQFIKNSPKQYASFTQLDEMFSETVKKLARLRVQK</sequence>